<dbReference type="PATRIC" id="fig|453.4.peg.364"/>
<dbReference type="GO" id="GO:0047372">
    <property type="term" value="F:monoacylglycerol lipase activity"/>
    <property type="evidence" value="ECO:0007669"/>
    <property type="project" value="UniProtKB-EC"/>
</dbReference>
<dbReference type="SUPFAM" id="SSF53474">
    <property type="entry name" value="alpha/beta-Hydrolases"/>
    <property type="match status" value="1"/>
</dbReference>
<evidence type="ECO:0000313" key="5">
    <source>
        <dbReference type="Proteomes" id="UP000054698"/>
    </source>
</evidence>
<evidence type="ECO:0000256" key="1">
    <source>
        <dbReference type="PIRSR" id="PIRSR017388-1"/>
    </source>
</evidence>
<gene>
    <name evidence="3" type="ORF">Lfee_0337</name>
    <name evidence="4" type="ORF">NCTC12022_02261</name>
</gene>
<evidence type="ECO:0000313" key="6">
    <source>
        <dbReference type="Proteomes" id="UP000251942"/>
    </source>
</evidence>
<dbReference type="Proteomes" id="UP000054698">
    <property type="component" value="Unassembled WGS sequence"/>
</dbReference>
<feature type="active site" description="Charge relay system" evidence="1">
    <location>
        <position position="214"/>
    </location>
</feature>
<dbReference type="Proteomes" id="UP000251942">
    <property type="component" value="Unassembled WGS sequence"/>
</dbReference>
<feature type="domain" description="AB hydrolase-1" evidence="2">
    <location>
        <begin position="40"/>
        <end position="246"/>
    </location>
</feature>
<dbReference type="InterPro" id="IPR000073">
    <property type="entry name" value="AB_hydrolase_1"/>
</dbReference>
<dbReference type="InterPro" id="IPR012354">
    <property type="entry name" value="Esterase_lipase"/>
</dbReference>
<evidence type="ECO:0000313" key="4">
    <source>
        <dbReference type="EMBL" id="SPX61521.1"/>
    </source>
</evidence>
<sequence length="265" mass="29519">MNIDAFRCMRRGVQLFSLTQDDFSLMAPIEQRNGKKQRALLLLHGFSSSPAVFRDLLPSLAYYDAVICPVLPGHAANLDSFAQSKASDWFVLAEQTCELLVNEFTQVDVMGLSLGGLLACHLSNRFPLHHLYLLAPALDLRLKINRTLGLAKLLNYLGFSQVRSVAGNLYTDEHCEISYRKIPLAVIIEVLTSISQFQFSPPNCPTDLFLGCHDKVVASWQVAARFANMENVTIHWLANSAHIIPLDGDKDSVLNCIKQNNMTNS</sequence>
<evidence type="ECO:0000259" key="2">
    <source>
        <dbReference type="Pfam" id="PF12697"/>
    </source>
</evidence>
<dbReference type="InterPro" id="IPR029058">
    <property type="entry name" value="AB_hydrolase_fold"/>
</dbReference>
<proteinExistence type="predicted"/>
<dbReference type="EC" id="3.1.1.23" evidence="4"/>
<dbReference type="Pfam" id="PF12697">
    <property type="entry name" value="Abhydrolase_6"/>
    <property type="match status" value="1"/>
</dbReference>
<dbReference type="EMBL" id="UASS01000022">
    <property type="protein sequence ID" value="SPX61521.1"/>
    <property type="molecule type" value="Genomic_DNA"/>
</dbReference>
<organism evidence="3 5">
    <name type="scientific">Legionella feeleii</name>
    <dbReference type="NCBI Taxonomy" id="453"/>
    <lineage>
        <taxon>Bacteria</taxon>
        <taxon>Pseudomonadati</taxon>
        <taxon>Pseudomonadota</taxon>
        <taxon>Gammaproteobacteria</taxon>
        <taxon>Legionellales</taxon>
        <taxon>Legionellaceae</taxon>
        <taxon>Legionella</taxon>
    </lineage>
</organism>
<feature type="active site" description="Nucleophile" evidence="1">
    <location>
        <position position="113"/>
    </location>
</feature>
<keyword evidence="4" id="KW-0378">Hydrolase</keyword>
<feature type="active site" description="Charge relay system" evidence="1">
    <location>
        <position position="242"/>
    </location>
</feature>
<dbReference type="OrthoDB" id="9786110at2"/>
<evidence type="ECO:0000313" key="3">
    <source>
        <dbReference type="EMBL" id="KTD03936.1"/>
    </source>
</evidence>
<name>A0A0W0U7P5_9GAMM</name>
<reference evidence="3 5" key="1">
    <citation type="submission" date="2015-11" db="EMBL/GenBank/DDBJ databases">
        <title>Genomic analysis of 38 Legionella species identifies large and diverse effector repertoires.</title>
        <authorList>
            <person name="Burstein D."/>
            <person name="Amaro F."/>
            <person name="Zusman T."/>
            <person name="Lifshitz Z."/>
            <person name="Cohen O."/>
            <person name="Gilbert J.A."/>
            <person name="Pupko T."/>
            <person name="Shuman H.A."/>
            <person name="Segal G."/>
        </authorList>
    </citation>
    <scope>NUCLEOTIDE SEQUENCE [LARGE SCALE GENOMIC DNA]</scope>
    <source>
        <strain evidence="3 5">WO-44C</strain>
    </source>
</reference>
<dbReference type="RefSeq" id="WP_058443555.1">
    <property type="nucleotide sequence ID" value="NZ_CAAAHT010000009.1"/>
</dbReference>
<dbReference type="STRING" id="453.Lfee_0337"/>
<dbReference type="EMBL" id="LNYB01000012">
    <property type="protein sequence ID" value="KTD03936.1"/>
    <property type="molecule type" value="Genomic_DNA"/>
</dbReference>
<reference evidence="4 6" key="2">
    <citation type="submission" date="2018-06" db="EMBL/GenBank/DDBJ databases">
        <authorList>
            <consortium name="Pathogen Informatics"/>
            <person name="Doyle S."/>
        </authorList>
    </citation>
    <scope>NUCLEOTIDE SEQUENCE [LARGE SCALE GENOMIC DNA]</scope>
    <source>
        <strain evidence="4 6">NCTC12022</strain>
    </source>
</reference>
<dbReference type="PIRSF" id="PIRSF017388">
    <property type="entry name" value="Esterase_lipase"/>
    <property type="match status" value="1"/>
</dbReference>
<keyword evidence="5" id="KW-1185">Reference proteome</keyword>
<dbReference type="AlphaFoldDB" id="A0A0W0U7P5"/>
<accession>A0A0W0U7P5</accession>
<protein>
    <submittedName>
        <fullName evidence="3">Lipase</fullName>
        <ecNumber evidence="4">3.1.1.23</ecNumber>
    </submittedName>
</protein>
<dbReference type="Gene3D" id="3.40.50.1820">
    <property type="entry name" value="alpha/beta hydrolase"/>
    <property type="match status" value="1"/>
</dbReference>